<accession>A0A553NM39</accession>
<dbReference type="Proteomes" id="UP000316079">
    <property type="component" value="Unassembled WGS sequence"/>
</dbReference>
<evidence type="ECO:0000313" key="2">
    <source>
        <dbReference type="EMBL" id="TRY66501.1"/>
    </source>
</evidence>
<reference evidence="2 3" key="1">
    <citation type="journal article" date="2019" name="Sci. Data">
        <title>Hybrid genome assembly and annotation of Danionella translucida.</title>
        <authorList>
            <person name="Kadobianskyi M."/>
            <person name="Schulze L."/>
            <person name="Schuelke M."/>
            <person name="Judkewitz B."/>
        </authorList>
    </citation>
    <scope>NUCLEOTIDE SEQUENCE [LARGE SCALE GENOMIC DNA]</scope>
    <source>
        <strain evidence="2 3">Bolton</strain>
    </source>
</reference>
<dbReference type="AlphaFoldDB" id="A0A553NM39"/>
<keyword evidence="3" id="KW-1185">Reference proteome</keyword>
<dbReference type="EMBL" id="SRMA01026842">
    <property type="protein sequence ID" value="TRY66501.1"/>
    <property type="molecule type" value="Genomic_DNA"/>
</dbReference>
<proteinExistence type="predicted"/>
<sequence length="103" mass="11394">MQRLFWGHCCTICGPTHPPPTVIKSAISSSREHCRAHTDLTCQTETTSRATLQTGPGPQSTALPDKKHIYIAAATRTPHRRYAPAQLHLPLSPDRAERGWSRA</sequence>
<comment type="caution">
    <text evidence="2">The sequence shown here is derived from an EMBL/GenBank/DDBJ whole genome shotgun (WGS) entry which is preliminary data.</text>
</comment>
<name>A0A553NM39_9TELE</name>
<organism evidence="2 3">
    <name type="scientific">Danionella cerebrum</name>
    <dbReference type="NCBI Taxonomy" id="2873325"/>
    <lineage>
        <taxon>Eukaryota</taxon>
        <taxon>Metazoa</taxon>
        <taxon>Chordata</taxon>
        <taxon>Craniata</taxon>
        <taxon>Vertebrata</taxon>
        <taxon>Euteleostomi</taxon>
        <taxon>Actinopterygii</taxon>
        <taxon>Neopterygii</taxon>
        <taxon>Teleostei</taxon>
        <taxon>Ostariophysi</taxon>
        <taxon>Cypriniformes</taxon>
        <taxon>Danionidae</taxon>
        <taxon>Danioninae</taxon>
        <taxon>Danionella</taxon>
    </lineage>
</organism>
<evidence type="ECO:0000313" key="3">
    <source>
        <dbReference type="Proteomes" id="UP000316079"/>
    </source>
</evidence>
<feature type="region of interest" description="Disordered" evidence="1">
    <location>
        <begin position="81"/>
        <end position="103"/>
    </location>
</feature>
<dbReference type="OrthoDB" id="5875463at2759"/>
<evidence type="ECO:0000256" key="1">
    <source>
        <dbReference type="SAM" id="MobiDB-lite"/>
    </source>
</evidence>
<gene>
    <name evidence="2" type="ORF">DNTS_005385</name>
</gene>
<protein>
    <submittedName>
        <fullName evidence="2">Uncharacterized protein</fullName>
    </submittedName>
</protein>
<feature type="compositionally biased region" description="Basic and acidic residues" evidence="1">
    <location>
        <begin position="94"/>
        <end position="103"/>
    </location>
</feature>